<keyword evidence="3" id="KW-1015">Disulfide bond</keyword>
<sequence>MQRLTLLFHSQFLLCWKFATPSAQHLTGTSNPGRLSCLRYGRFEHPEKGYSLVNHVIATHTATCPIDCTWKCLRDARCQSFNYANSGKTFSPVLEVYNSLSSKSNRNVEPWEEIDLFAPRLYVKMVEHVLTRQQVSYYVSFVPRTVRSCQQLKTLGANQNGIYKINPDGQGVINVYCDQTTDGGGWTVVQRRSRPYKQSFERTWVEYRVGFGDLSKEFWLGNYNLHRIASSDSILRIDLHRTNGQKGYAKYGGFRVADETEKYRCDMSSYEGNIGNGFYGNTDPKLNIRGMKFGTPDQDNDNHPGKCFPYGAWWANQCGEVNLNARDGPHWGPWTSQPYLNFSEMKLHRTNGQKGYAKYGEFRVADETDKYRCDMSSYEGNIGNGFYGKTNPKLNTRRMRFGTPDQDNDNYSGKCFPHGGWWANQCGEVNPNARLGPFWHPWASHSDLNFSEMKVRHN</sequence>
<keyword evidence="4" id="KW-0325">Glycoprotein</keyword>
<dbReference type="NCBIfam" id="NF040941">
    <property type="entry name" value="GGGWT_bact"/>
    <property type="match status" value="1"/>
</dbReference>
<gene>
    <name evidence="7" type="ORF">pdam_00019376</name>
</gene>
<evidence type="ECO:0000256" key="4">
    <source>
        <dbReference type="ARBA" id="ARBA00023180"/>
    </source>
</evidence>
<dbReference type="PANTHER" id="PTHR47221:SF5">
    <property type="entry name" value="FIBRINOGEN C-TERMINAL DOMAIN-CONTAINING PROTEIN"/>
    <property type="match status" value="1"/>
</dbReference>
<feature type="domain" description="Fibrinogen C-terminal" evidence="6">
    <location>
        <begin position="352"/>
        <end position="458"/>
    </location>
</feature>
<organism evidence="7 8">
    <name type="scientific">Pocillopora damicornis</name>
    <name type="common">Cauliflower coral</name>
    <name type="synonym">Millepora damicornis</name>
    <dbReference type="NCBI Taxonomy" id="46731"/>
    <lineage>
        <taxon>Eukaryota</taxon>
        <taxon>Metazoa</taxon>
        <taxon>Cnidaria</taxon>
        <taxon>Anthozoa</taxon>
        <taxon>Hexacorallia</taxon>
        <taxon>Scleractinia</taxon>
        <taxon>Astrocoeniina</taxon>
        <taxon>Pocilloporidae</taxon>
        <taxon>Pocillopora</taxon>
    </lineage>
</organism>
<evidence type="ECO:0000313" key="7">
    <source>
        <dbReference type="EMBL" id="RMX55455.1"/>
    </source>
</evidence>
<dbReference type="GO" id="GO:0005577">
    <property type="term" value="C:fibrinogen complex"/>
    <property type="evidence" value="ECO:0007669"/>
    <property type="project" value="TreeGrafter"/>
</dbReference>
<dbReference type="InterPro" id="IPR036056">
    <property type="entry name" value="Fibrinogen-like_C"/>
</dbReference>
<dbReference type="Pfam" id="PF00147">
    <property type="entry name" value="Fibrinogen_C"/>
    <property type="match status" value="1"/>
</dbReference>
<dbReference type="InterPro" id="IPR037579">
    <property type="entry name" value="FIB_ANG-like"/>
</dbReference>
<evidence type="ECO:0000256" key="3">
    <source>
        <dbReference type="ARBA" id="ARBA00023157"/>
    </source>
</evidence>
<keyword evidence="5" id="KW-0732">Signal</keyword>
<dbReference type="InterPro" id="IPR014716">
    <property type="entry name" value="Fibrinogen_a/b/g_C_1"/>
</dbReference>
<dbReference type="AlphaFoldDB" id="A0A3M6UPA5"/>
<proteinExistence type="predicted"/>
<dbReference type="CDD" id="cd00087">
    <property type="entry name" value="FReD"/>
    <property type="match status" value="1"/>
</dbReference>
<feature type="signal peptide" evidence="5">
    <location>
        <begin position="1"/>
        <end position="23"/>
    </location>
</feature>
<reference evidence="7 8" key="1">
    <citation type="journal article" date="2018" name="Sci. Rep.">
        <title>Comparative analysis of the Pocillopora damicornis genome highlights role of immune system in coral evolution.</title>
        <authorList>
            <person name="Cunning R."/>
            <person name="Bay R.A."/>
            <person name="Gillette P."/>
            <person name="Baker A.C."/>
            <person name="Traylor-Knowles N."/>
        </authorList>
    </citation>
    <scope>NUCLEOTIDE SEQUENCE [LARGE SCALE GENOMIC DNA]</scope>
    <source>
        <strain evidence="7">RSMAS</strain>
        <tissue evidence="7">Whole animal</tissue>
    </source>
</reference>
<name>A0A3M6UPA5_POCDA</name>
<dbReference type="STRING" id="46731.A0A3M6UPA5"/>
<dbReference type="OrthoDB" id="5974161at2759"/>
<dbReference type="EMBL" id="RCHS01001049">
    <property type="protein sequence ID" value="RMX55455.1"/>
    <property type="molecule type" value="Genomic_DNA"/>
</dbReference>
<evidence type="ECO:0000313" key="8">
    <source>
        <dbReference type="Proteomes" id="UP000275408"/>
    </source>
</evidence>
<evidence type="ECO:0000256" key="1">
    <source>
        <dbReference type="ARBA" id="ARBA00004613"/>
    </source>
</evidence>
<feature type="chain" id="PRO_5018023213" description="Fibrinogen C-terminal domain-containing protein" evidence="5">
    <location>
        <begin position="24"/>
        <end position="458"/>
    </location>
</feature>
<keyword evidence="8" id="KW-1185">Reference proteome</keyword>
<evidence type="ECO:0000259" key="6">
    <source>
        <dbReference type="PROSITE" id="PS51406"/>
    </source>
</evidence>
<dbReference type="GO" id="GO:0034116">
    <property type="term" value="P:positive regulation of heterotypic cell-cell adhesion"/>
    <property type="evidence" value="ECO:0007669"/>
    <property type="project" value="TreeGrafter"/>
</dbReference>
<dbReference type="GO" id="GO:0005201">
    <property type="term" value="F:extracellular matrix structural constituent"/>
    <property type="evidence" value="ECO:0007669"/>
    <property type="project" value="TreeGrafter"/>
</dbReference>
<comment type="caution">
    <text evidence="7">The sequence shown here is derived from an EMBL/GenBank/DDBJ whole genome shotgun (WGS) entry which is preliminary data.</text>
</comment>
<dbReference type="InterPro" id="IPR002181">
    <property type="entry name" value="Fibrinogen_a/b/g_C_dom"/>
</dbReference>
<evidence type="ECO:0000256" key="5">
    <source>
        <dbReference type="SAM" id="SignalP"/>
    </source>
</evidence>
<comment type="subcellular location">
    <subcellularLocation>
        <location evidence="1">Secreted</location>
    </subcellularLocation>
</comment>
<dbReference type="SMART" id="SM00186">
    <property type="entry name" value="FBG"/>
    <property type="match status" value="1"/>
</dbReference>
<dbReference type="Proteomes" id="UP000275408">
    <property type="component" value="Unassembled WGS sequence"/>
</dbReference>
<dbReference type="GO" id="GO:0030674">
    <property type="term" value="F:protein-macromolecule adaptor activity"/>
    <property type="evidence" value="ECO:0007669"/>
    <property type="project" value="TreeGrafter"/>
</dbReference>
<keyword evidence="2" id="KW-0964">Secreted</keyword>
<dbReference type="Gene3D" id="3.90.215.10">
    <property type="entry name" value="Gamma Fibrinogen, chain A, domain 1"/>
    <property type="match status" value="2"/>
</dbReference>
<dbReference type="SUPFAM" id="SSF56496">
    <property type="entry name" value="Fibrinogen C-terminal domain-like"/>
    <property type="match status" value="2"/>
</dbReference>
<accession>A0A3M6UPA5</accession>
<evidence type="ECO:0000256" key="2">
    <source>
        <dbReference type="ARBA" id="ARBA00022525"/>
    </source>
</evidence>
<protein>
    <recommendedName>
        <fullName evidence="6">Fibrinogen C-terminal domain-containing protein</fullName>
    </recommendedName>
</protein>
<dbReference type="PROSITE" id="PS51406">
    <property type="entry name" value="FIBRINOGEN_C_2"/>
    <property type="match status" value="2"/>
</dbReference>
<dbReference type="PANTHER" id="PTHR47221">
    <property type="entry name" value="FIBRINOGEN ALPHA CHAIN"/>
    <property type="match status" value="1"/>
</dbReference>
<feature type="domain" description="Fibrinogen C-terminal" evidence="6">
    <location>
        <begin position="140"/>
        <end position="351"/>
    </location>
</feature>